<dbReference type="Pfam" id="PF13374">
    <property type="entry name" value="TPR_10"/>
    <property type="match status" value="1"/>
</dbReference>
<feature type="repeat" description="TPR" evidence="3">
    <location>
        <begin position="974"/>
        <end position="1007"/>
    </location>
</feature>
<feature type="repeat" description="TPR" evidence="3">
    <location>
        <begin position="1134"/>
        <end position="1167"/>
    </location>
</feature>
<dbReference type="Gene3D" id="2.40.50.140">
    <property type="entry name" value="Nucleic acid-binding proteins"/>
    <property type="match status" value="1"/>
</dbReference>
<feature type="repeat" description="TPR" evidence="3">
    <location>
        <begin position="1214"/>
        <end position="1247"/>
    </location>
</feature>
<dbReference type="Gene3D" id="3.40.50.300">
    <property type="entry name" value="P-loop containing nucleotide triphosphate hydrolases"/>
    <property type="match status" value="1"/>
</dbReference>
<feature type="repeat" description="TPR" evidence="3">
    <location>
        <begin position="854"/>
        <end position="887"/>
    </location>
</feature>
<reference evidence="6 7" key="2">
    <citation type="submission" date="2018-03" db="EMBL/GenBank/DDBJ databases">
        <authorList>
            <person name="Keele B.F."/>
        </authorList>
    </citation>
    <scope>NUCLEOTIDE SEQUENCE [LARGE SCALE GENOMIC DNA]</scope>
    <source>
        <strain evidence="6 7">D13</strain>
    </source>
</reference>
<keyword evidence="7" id="KW-1185">Reference proteome</keyword>
<dbReference type="Gene3D" id="1.25.40.10">
    <property type="entry name" value="Tetratricopeptide repeat domain"/>
    <property type="match status" value="5"/>
</dbReference>
<accession>A0A2P1PLH0</accession>
<feature type="repeat" description="TPR" evidence="3">
    <location>
        <begin position="934"/>
        <end position="967"/>
    </location>
</feature>
<keyword evidence="2 3" id="KW-0802">TPR repeat</keyword>
<gene>
    <name evidence="6" type="ORF">C7S18_00140</name>
</gene>
<evidence type="ECO:0000259" key="5">
    <source>
        <dbReference type="Pfam" id="PF01048"/>
    </source>
</evidence>
<protein>
    <submittedName>
        <fullName evidence="6">Uncharacterized protein</fullName>
    </submittedName>
</protein>
<dbReference type="GO" id="GO:0003824">
    <property type="term" value="F:catalytic activity"/>
    <property type="evidence" value="ECO:0007669"/>
    <property type="project" value="InterPro"/>
</dbReference>
<dbReference type="Pfam" id="PF00931">
    <property type="entry name" value="NB-ARC"/>
    <property type="match status" value="1"/>
</dbReference>
<evidence type="ECO:0000259" key="4">
    <source>
        <dbReference type="Pfam" id="PF00931"/>
    </source>
</evidence>
<dbReference type="InterPro" id="IPR002182">
    <property type="entry name" value="NB-ARC"/>
</dbReference>
<dbReference type="GO" id="GO:0009116">
    <property type="term" value="P:nucleoside metabolic process"/>
    <property type="evidence" value="ECO:0007669"/>
    <property type="project" value="InterPro"/>
</dbReference>
<dbReference type="InterPro" id="IPR035994">
    <property type="entry name" value="Nucleoside_phosphorylase_sf"/>
</dbReference>
<feature type="repeat" description="TPR" evidence="3">
    <location>
        <begin position="1174"/>
        <end position="1207"/>
    </location>
</feature>
<feature type="repeat" description="TPR" evidence="3">
    <location>
        <begin position="1094"/>
        <end position="1127"/>
    </location>
</feature>
<sequence length="1581" mass="173732">MTIPPARCDLPRRERIDVLLLTAVKDERDVLLRVESDWEESADSSGFTVHFRRDHGGLHWALARAVDMGPEFASNVCTRLVTELRPRCVAMAGVCAGWRKELKLGDVVVAERLFRYDAGKLHAFQEGGARKEEVFQDIRTYNIDARWRQKAEDFPNAKWAGTIRSARPQDYDAQESWLLLALDAHARQLRAHPRDLADRKERCPDWTKVVERLEKRKLVTLDVALRLTEAGRARVQADRDRFPDGPPAARAEPVSRVAPMATGSRVVEDAELFPTLHRFVRKTLGVDMEGSAVAAVAEIESVEHCLVVKGVQDHADSDKDDRFREYAIEASYRFLVAFLRYSLEPARVASPFVVPQLGQVSFTGRQEELRALEQTLLGNATGKICTIAGLSGSGGIGKSALAVRFADVHRARFPDGVVGLRVDGKHVDAVAREFARTVGEQIDREDDRDAAAIMQSIFADRAMLLIFDNAEDAAVRRLVPGGRCAVIVTTRDRGLPVALDVPVEARIDVPPLPVDEAVALLRRLVGPRVDAESSAALRLVGVVGAMPLALQIVCATLQIEPWRTLESLAEMLEVERERLSNLKIRGDQHLDVRVSFTASLRLLRTEEIDFFACLGSCAADGFSPTTAGAVAGGNASRVSERLGYLHRLSLLNRPQSTSERFVLHPLLRDFARELAVERGLHDDAVERHACHFAELIEALDPWDWLAVSRFPEEDMDDALLAAQWIVKRKGASQRFLIRLQPLLVRGGYWLEAVQLITDALEITQASESSDSVIQLRIQQAKFLQLRGDFHGAEAALRPVMDEVVAQSLAPRLEAMALNSLAGVLQRQGKFDDAADAFRRSHELLKAQGDERGQAMVLNSLGGVLQRQGKFDEAADALKQSAELEDRIGNERGRGMVLNSLGGVLQRQGKFDEAADALKQSAELEDRIGNERGRGMVLNSLGGVLQRQGKFDDAADAFRRSMTISEQLKDERGLAMVLNSLGGVLQRQGKFDDAADAFRRSMTISEQLKDERGLAMVLNSLGGALQRQGKFDDAADAFRRSMTISEQLKDERGLAMVLNSLGGVLQRQGKFDDAADAFRRSMTISEQLKDERSLAMALNSLGGVLQRQGKFDDAADAFRRSVAIGEHLDDRRHLAMVLNSLGGVLQRQGKFDDAADAFRRSMTISEQLKDERGLVMVLNSLGGVLQRQGKFDDAADAFRRSMTISEQLKDELSLAMVLNSLGGVLQRQGKFDDAADAFRRSMTISEQLKDERGLAMVLNSLGGVLQRQGKFDDAADAFRRSMTISELLKDERSLAMALNSLGGVLQRQGKFGDAADAFRRSVAIGEHLDDRRHLAMALNSLGGVLQRQGKFHEAADALRRSHELLTTQRDERGQAMVLNSLGGVLQRLGSIAESDAAFRQSIEIGERLRDSRHLAKARTAFGKALVTRGVLSAAIEQLKLGLELDLAASSAQGLAIVAPILVDTLRRTGAVAEAAEVIRRALAVAPGHPALQKLSEPASDSGLALQSSAAELTGRIKRLLSPLGRPRFGFITIDGGTEDIYFREPPIPPDIYAQLSHGTRVAATVTNTSRGKQAISLRILPD</sequence>
<dbReference type="SMART" id="SM00028">
    <property type="entry name" value="TPR"/>
    <property type="match status" value="15"/>
</dbReference>
<dbReference type="PANTHER" id="PTHR45641:SF19">
    <property type="entry name" value="NEPHROCYSTIN-3"/>
    <property type="match status" value="1"/>
</dbReference>
<keyword evidence="1" id="KW-0677">Repeat</keyword>
<evidence type="ECO:0000313" key="6">
    <source>
        <dbReference type="EMBL" id="AVP95697.1"/>
    </source>
</evidence>
<dbReference type="InterPro" id="IPR019734">
    <property type="entry name" value="TPR_rpt"/>
</dbReference>
<dbReference type="OrthoDB" id="7308181at2"/>
<dbReference type="KEGG" id="xba:C7S18_00140"/>
<dbReference type="GO" id="GO:0043531">
    <property type="term" value="F:ADP binding"/>
    <property type="evidence" value="ECO:0007669"/>
    <property type="project" value="InterPro"/>
</dbReference>
<dbReference type="Proteomes" id="UP000241074">
    <property type="component" value="Chromosome"/>
</dbReference>
<evidence type="ECO:0000256" key="3">
    <source>
        <dbReference type="PROSITE-ProRule" id="PRU00339"/>
    </source>
</evidence>
<dbReference type="RefSeq" id="WP_106889626.1">
    <property type="nucleotide sequence ID" value="NZ_CP027860.1"/>
</dbReference>
<dbReference type="PRINTS" id="PR00364">
    <property type="entry name" value="DISEASERSIST"/>
</dbReference>
<feature type="domain" description="NB-ARC" evidence="4">
    <location>
        <begin position="366"/>
        <end position="528"/>
    </location>
</feature>
<dbReference type="InterPro" id="IPR012340">
    <property type="entry name" value="NA-bd_OB-fold"/>
</dbReference>
<proteinExistence type="predicted"/>
<dbReference type="Pfam" id="PF01048">
    <property type="entry name" value="PNP_UDP_1"/>
    <property type="match status" value="1"/>
</dbReference>
<dbReference type="InterPro" id="IPR011990">
    <property type="entry name" value="TPR-like_helical_dom_sf"/>
</dbReference>
<dbReference type="Gene3D" id="3.40.50.1580">
    <property type="entry name" value="Nucleoside phosphorylase domain"/>
    <property type="match status" value="1"/>
</dbReference>
<feature type="domain" description="Nucleoside phosphorylase" evidence="5">
    <location>
        <begin position="18"/>
        <end position="153"/>
    </location>
</feature>
<feature type="repeat" description="TPR" evidence="3">
    <location>
        <begin position="1014"/>
        <end position="1047"/>
    </location>
</feature>
<dbReference type="EMBL" id="CP027860">
    <property type="protein sequence ID" value="AVP95697.1"/>
    <property type="molecule type" value="Genomic_DNA"/>
</dbReference>
<dbReference type="PROSITE" id="PS50005">
    <property type="entry name" value="TPR"/>
    <property type="match status" value="10"/>
</dbReference>
<dbReference type="InterPro" id="IPR027417">
    <property type="entry name" value="P-loop_NTPase"/>
</dbReference>
<dbReference type="SUPFAM" id="SSF53167">
    <property type="entry name" value="Purine and uridine phosphorylases"/>
    <property type="match status" value="1"/>
</dbReference>
<evidence type="ECO:0000313" key="7">
    <source>
        <dbReference type="Proteomes" id="UP000241074"/>
    </source>
</evidence>
<organism evidence="6 7">
    <name type="scientific">Ahniella affigens</name>
    <dbReference type="NCBI Taxonomy" id="2021234"/>
    <lineage>
        <taxon>Bacteria</taxon>
        <taxon>Pseudomonadati</taxon>
        <taxon>Pseudomonadota</taxon>
        <taxon>Gammaproteobacteria</taxon>
        <taxon>Lysobacterales</taxon>
        <taxon>Rhodanobacteraceae</taxon>
        <taxon>Ahniella</taxon>
    </lineage>
</organism>
<feature type="repeat" description="TPR" evidence="3">
    <location>
        <begin position="1054"/>
        <end position="1087"/>
    </location>
</feature>
<dbReference type="SUPFAM" id="SSF52540">
    <property type="entry name" value="P-loop containing nucleoside triphosphate hydrolases"/>
    <property type="match status" value="1"/>
</dbReference>
<evidence type="ECO:0000256" key="2">
    <source>
        <dbReference type="ARBA" id="ARBA00022803"/>
    </source>
</evidence>
<dbReference type="InterPro" id="IPR000845">
    <property type="entry name" value="Nucleoside_phosphorylase_d"/>
</dbReference>
<reference evidence="6 7" key="1">
    <citation type="submission" date="2018-03" db="EMBL/GenBank/DDBJ databases">
        <title>Ahniella affigens gen. nov., sp. nov., a gammaproteobacterium isolated from sandy soil near a stream.</title>
        <authorList>
            <person name="Ko Y."/>
            <person name="Kim J.-H."/>
        </authorList>
    </citation>
    <scope>NUCLEOTIDE SEQUENCE [LARGE SCALE GENOMIC DNA]</scope>
    <source>
        <strain evidence="6 7">D13</strain>
    </source>
</reference>
<evidence type="ECO:0000256" key="1">
    <source>
        <dbReference type="ARBA" id="ARBA00022737"/>
    </source>
</evidence>
<dbReference type="SUPFAM" id="SSF50249">
    <property type="entry name" value="Nucleic acid-binding proteins"/>
    <property type="match status" value="1"/>
</dbReference>
<dbReference type="SUPFAM" id="SSF48452">
    <property type="entry name" value="TPR-like"/>
    <property type="match status" value="4"/>
</dbReference>
<dbReference type="PANTHER" id="PTHR45641">
    <property type="entry name" value="TETRATRICOPEPTIDE REPEAT PROTEIN (AFU_ORTHOLOGUE AFUA_6G03870)"/>
    <property type="match status" value="1"/>
</dbReference>
<dbReference type="Pfam" id="PF13424">
    <property type="entry name" value="TPR_12"/>
    <property type="match status" value="7"/>
</dbReference>
<name>A0A2P1PLH0_9GAMM</name>
<feature type="repeat" description="TPR" evidence="3">
    <location>
        <begin position="1254"/>
        <end position="1287"/>
    </location>
</feature>